<gene>
    <name evidence="2" type="primary">Updo</name>
    <name evidence="2" type="ORF">SNAT2548_LOCUS22474</name>
</gene>
<evidence type="ECO:0000313" key="3">
    <source>
        <dbReference type="Proteomes" id="UP000604046"/>
    </source>
</evidence>
<dbReference type="AlphaFoldDB" id="A0A812QZX3"/>
<reference evidence="2" key="1">
    <citation type="submission" date="2021-02" db="EMBL/GenBank/DDBJ databases">
        <authorList>
            <person name="Dougan E. K."/>
            <person name="Rhodes N."/>
            <person name="Thang M."/>
            <person name="Chan C."/>
        </authorList>
    </citation>
    <scope>NUCLEOTIDE SEQUENCE</scope>
</reference>
<evidence type="ECO:0000256" key="1">
    <source>
        <dbReference type="SAM" id="Phobius"/>
    </source>
</evidence>
<feature type="transmembrane region" description="Helical" evidence="1">
    <location>
        <begin position="131"/>
        <end position="150"/>
    </location>
</feature>
<feature type="transmembrane region" description="Helical" evidence="1">
    <location>
        <begin position="101"/>
        <end position="119"/>
    </location>
</feature>
<protein>
    <submittedName>
        <fullName evidence="2">Updo protein</fullName>
    </submittedName>
</protein>
<proteinExistence type="predicted"/>
<organism evidence="2 3">
    <name type="scientific">Symbiodinium natans</name>
    <dbReference type="NCBI Taxonomy" id="878477"/>
    <lineage>
        <taxon>Eukaryota</taxon>
        <taxon>Sar</taxon>
        <taxon>Alveolata</taxon>
        <taxon>Dinophyceae</taxon>
        <taxon>Suessiales</taxon>
        <taxon>Symbiodiniaceae</taxon>
        <taxon>Symbiodinium</taxon>
    </lineage>
</organism>
<keyword evidence="1" id="KW-0472">Membrane</keyword>
<sequence>MECESVPDPATTPAAHGTTLAYFYGCGGLCVVFALMMLYSKCRKFRWFALATLSDDQESSAWKSDLLYTMFFVLSAGGYLLAAVSTQVYPAANWGIQTSKVFIILAWTCPLAACCGAVQAMCTRRCLKGSVWLLGLASVCTALVEVAIPGDRHFQGFMWCLTALTLVCAFAWAVVPFFDTTKDPCPGAVGNNPCGGYRSFFYILAMTSHMMVAIWEPDCGYAAHPVCYDSCGMAPGFHFVLALIFIVPFYVSVIPFQCYPFPVAFPKIPSCLVRTQPEEDR</sequence>
<feature type="transmembrane region" description="Helical" evidence="1">
    <location>
        <begin position="66"/>
        <end position="89"/>
    </location>
</feature>
<comment type="caution">
    <text evidence="2">The sequence shown here is derived from an EMBL/GenBank/DDBJ whole genome shotgun (WGS) entry which is preliminary data.</text>
</comment>
<feature type="transmembrane region" description="Helical" evidence="1">
    <location>
        <begin position="235"/>
        <end position="256"/>
    </location>
</feature>
<accession>A0A812QZX3</accession>
<name>A0A812QZX3_9DINO</name>
<keyword evidence="3" id="KW-1185">Reference proteome</keyword>
<feature type="transmembrane region" description="Helical" evidence="1">
    <location>
        <begin position="156"/>
        <end position="178"/>
    </location>
</feature>
<dbReference type="OrthoDB" id="443189at2759"/>
<feature type="transmembrane region" description="Helical" evidence="1">
    <location>
        <begin position="20"/>
        <end position="39"/>
    </location>
</feature>
<dbReference type="EMBL" id="CAJNDS010002290">
    <property type="protein sequence ID" value="CAE7413218.1"/>
    <property type="molecule type" value="Genomic_DNA"/>
</dbReference>
<feature type="transmembrane region" description="Helical" evidence="1">
    <location>
        <begin position="199"/>
        <end position="215"/>
    </location>
</feature>
<keyword evidence="1" id="KW-1133">Transmembrane helix</keyword>
<dbReference type="Proteomes" id="UP000604046">
    <property type="component" value="Unassembled WGS sequence"/>
</dbReference>
<keyword evidence="1" id="KW-0812">Transmembrane</keyword>
<evidence type="ECO:0000313" key="2">
    <source>
        <dbReference type="EMBL" id="CAE7413218.1"/>
    </source>
</evidence>